<protein>
    <submittedName>
        <fullName evidence="2">Antibiotic resistance protein</fullName>
    </submittedName>
</protein>
<name>A0A2J0Z7R9_RHIML</name>
<sequence length="243" mass="26102">MKVVFVGPTVPDAVRLAGDALTIRPPARQGDVLRAVHDGAAAIGLIDGNFEHVAPVWHKEILFALSQGVAVFGAASMGALRAAECADFGMAGIGEIFRQYASGEAEDDSDVALLHAPEELGYAPLTIPLVNVRATLRRLLELRSLSVEDAADVEEAASSLFYKERSWGAIAAHARLITSGDALIRKLRAGYVDQKRADGLELLETLRSHTGERQHAKCQWTFHATSLWARALDALPTSTNEPA</sequence>
<evidence type="ECO:0000259" key="1">
    <source>
        <dbReference type="Pfam" id="PF07812"/>
    </source>
</evidence>
<dbReference type="AlphaFoldDB" id="A0A2J0Z7R9"/>
<dbReference type="Proteomes" id="UP000231987">
    <property type="component" value="Unassembled WGS sequence"/>
</dbReference>
<evidence type="ECO:0000313" key="2">
    <source>
        <dbReference type="EMBL" id="PJR16552.1"/>
    </source>
</evidence>
<feature type="domain" description="TfuA-like core" evidence="1">
    <location>
        <begin position="47"/>
        <end position="166"/>
    </location>
</feature>
<dbReference type="RefSeq" id="WP_100670623.1">
    <property type="nucleotide sequence ID" value="NZ_NJGD01000002.1"/>
</dbReference>
<reference evidence="2 3" key="1">
    <citation type="submission" date="2017-06" db="EMBL/GenBank/DDBJ databases">
        <title>Ensifer strains isolated from leguminous trees and herbs display diverse denitrification phenotypes with some acting as strong N2O sinks.</title>
        <authorList>
            <person name="Woliy K."/>
            <person name="Mania D."/>
            <person name="Bakken L.R."/>
            <person name="Frostegard A."/>
        </authorList>
    </citation>
    <scope>NUCLEOTIDE SEQUENCE [LARGE SCALE GENOMIC DNA]</scope>
    <source>
        <strain evidence="2 3">AC50a</strain>
    </source>
</reference>
<dbReference type="EMBL" id="NJGD01000002">
    <property type="protein sequence ID" value="PJR16552.1"/>
    <property type="molecule type" value="Genomic_DNA"/>
</dbReference>
<dbReference type="InterPro" id="IPR012924">
    <property type="entry name" value="TfuA_core"/>
</dbReference>
<evidence type="ECO:0000313" key="3">
    <source>
        <dbReference type="Proteomes" id="UP000231987"/>
    </source>
</evidence>
<organism evidence="2 3">
    <name type="scientific">Rhizobium meliloti</name>
    <name type="common">Ensifer meliloti</name>
    <name type="synonym">Sinorhizobium meliloti</name>
    <dbReference type="NCBI Taxonomy" id="382"/>
    <lineage>
        <taxon>Bacteria</taxon>
        <taxon>Pseudomonadati</taxon>
        <taxon>Pseudomonadota</taxon>
        <taxon>Alphaproteobacteria</taxon>
        <taxon>Hyphomicrobiales</taxon>
        <taxon>Rhizobiaceae</taxon>
        <taxon>Sinorhizobium/Ensifer group</taxon>
        <taxon>Sinorhizobium</taxon>
    </lineage>
</organism>
<accession>A0A2J0Z7R9</accession>
<proteinExistence type="predicted"/>
<gene>
    <name evidence="2" type="ORF">CEJ86_07220</name>
</gene>
<comment type="caution">
    <text evidence="2">The sequence shown here is derived from an EMBL/GenBank/DDBJ whole genome shotgun (WGS) entry which is preliminary data.</text>
</comment>
<dbReference type="Pfam" id="PF07812">
    <property type="entry name" value="TfuA"/>
    <property type="match status" value="1"/>
</dbReference>